<dbReference type="GO" id="GO:0003924">
    <property type="term" value="F:GTPase activity"/>
    <property type="evidence" value="ECO:0007669"/>
    <property type="project" value="InterPro"/>
</dbReference>
<evidence type="ECO:0000256" key="11">
    <source>
        <dbReference type="SAM" id="MobiDB-lite"/>
    </source>
</evidence>
<dbReference type="InterPro" id="IPR009000">
    <property type="entry name" value="Transl_B-barrel_sf"/>
</dbReference>
<proteinExistence type="inferred from homology"/>
<name>A0A222AHE1_9CRYP</name>
<reference evidence="13" key="1">
    <citation type="journal article" date="2017" name="Genome Biol. Evol.">
        <title>Evolutionary Dynamics of Cryptophyte Plastid Genomes.</title>
        <authorList>
            <person name="Kim J.I."/>
            <person name="Moore C.E."/>
            <person name="Archibald J.M."/>
            <person name="Bhattacharya D."/>
            <person name="Yi G."/>
            <person name="Yoon H.S."/>
            <person name="Shin W."/>
        </authorList>
    </citation>
    <scope>NUCLEOTIDE SEQUENCE</scope>
    <source>
        <strain evidence="13">CNUKR</strain>
    </source>
</reference>
<organism evidence="13">
    <name type="scientific">Cryptomonas curvata</name>
    <dbReference type="NCBI Taxonomy" id="233186"/>
    <lineage>
        <taxon>Eukaryota</taxon>
        <taxon>Cryptophyceae</taxon>
        <taxon>Cryptomonadales</taxon>
        <taxon>Cryptomonadaceae</taxon>
        <taxon>Cryptomonas</taxon>
    </lineage>
</organism>
<keyword evidence="8" id="KW-0342">GTP-binding</keyword>
<evidence type="ECO:0000256" key="10">
    <source>
        <dbReference type="ARBA" id="ARBA00044105"/>
    </source>
</evidence>
<dbReference type="CDD" id="cd03702">
    <property type="entry name" value="IF2_mtIF2_II"/>
    <property type="match status" value="1"/>
</dbReference>
<dbReference type="InterPro" id="IPR005225">
    <property type="entry name" value="Small_GTP-bd"/>
</dbReference>
<dbReference type="Pfam" id="PF04760">
    <property type="entry name" value="IF2_N"/>
    <property type="match status" value="1"/>
</dbReference>
<dbReference type="Pfam" id="PF11987">
    <property type="entry name" value="IF-2"/>
    <property type="match status" value="1"/>
</dbReference>
<evidence type="ECO:0000256" key="1">
    <source>
        <dbReference type="ARBA" id="ARBA00004229"/>
    </source>
</evidence>
<keyword evidence="3" id="KW-0150">Chloroplast</keyword>
<comment type="function">
    <text evidence="9">One of the essential components for the initiation of protein synthesis. Protects formylmethionyl-tRNA from spontaneous hydrolysis and promotes its binding to the 30S ribosomal subunits. Also involved in the hydrolysis of GTP during the formation of the 70S ribosomal complex.</text>
</comment>
<dbReference type="PRINTS" id="PR00315">
    <property type="entry name" value="ELONGATNFCT"/>
</dbReference>
<dbReference type="InterPro" id="IPR053905">
    <property type="entry name" value="EF-G-like_DII"/>
</dbReference>
<dbReference type="PANTHER" id="PTHR43381">
    <property type="entry name" value="TRANSLATION INITIATION FACTOR IF-2-RELATED"/>
    <property type="match status" value="1"/>
</dbReference>
<dbReference type="InterPro" id="IPR000178">
    <property type="entry name" value="TF_IF2_bacterial-like"/>
</dbReference>
<dbReference type="Pfam" id="PF22042">
    <property type="entry name" value="EF-G_D2"/>
    <property type="match status" value="1"/>
</dbReference>
<dbReference type="GO" id="GO:0005525">
    <property type="term" value="F:GTP binding"/>
    <property type="evidence" value="ECO:0007669"/>
    <property type="project" value="UniProtKB-KW"/>
</dbReference>
<dbReference type="InterPro" id="IPR015760">
    <property type="entry name" value="TIF_IF2"/>
</dbReference>
<dbReference type="GO" id="GO:0003743">
    <property type="term" value="F:translation initiation factor activity"/>
    <property type="evidence" value="ECO:0007669"/>
    <property type="project" value="UniProtKB-KW"/>
</dbReference>
<dbReference type="GeneID" id="33910066"/>
<keyword evidence="5 13" id="KW-0934">Plastid</keyword>
<dbReference type="RefSeq" id="YP_009420299.1">
    <property type="nucleotide sequence ID" value="NC_035720.1"/>
</dbReference>
<feature type="compositionally biased region" description="Polar residues" evidence="11">
    <location>
        <begin position="63"/>
        <end position="75"/>
    </location>
</feature>
<dbReference type="SUPFAM" id="SSF50447">
    <property type="entry name" value="Translation proteins"/>
    <property type="match status" value="2"/>
</dbReference>
<dbReference type="NCBIfam" id="TIGR00231">
    <property type="entry name" value="small_GTP"/>
    <property type="match status" value="1"/>
</dbReference>
<dbReference type="InterPro" id="IPR036925">
    <property type="entry name" value="TIF_IF2_dom3_sf"/>
</dbReference>
<dbReference type="InterPro" id="IPR027417">
    <property type="entry name" value="P-loop_NTPase"/>
</dbReference>
<evidence type="ECO:0000256" key="3">
    <source>
        <dbReference type="ARBA" id="ARBA00022528"/>
    </source>
</evidence>
<comment type="similarity">
    <text evidence="2">Belongs to the TRAFAC class translation factor GTPase superfamily. Classic translation factor GTPase family. IF-2 subfamily.</text>
</comment>
<evidence type="ECO:0000259" key="12">
    <source>
        <dbReference type="PROSITE" id="PS51722"/>
    </source>
</evidence>
<dbReference type="PROSITE" id="PS51722">
    <property type="entry name" value="G_TR_2"/>
    <property type="match status" value="1"/>
</dbReference>
<evidence type="ECO:0000256" key="2">
    <source>
        <dbReference type="ARBA" id="ARBA00007733"/>
    </source>
</evidence>
<comment type="subcellular location">
    <subcellularLocation>
        <location evidence="1">Plastid</location>
        <location evidence="1">Chloroplast</location>
    </subcellularLocation>
</comment>
<dbReference type="SUPFAM" id="SSF52156">
    <property type="entry name" value="Initiation factor IF2/eIF5b, domain 3"/>
    <property type="match status" value="1"/>
</dbReference>
<dbReference type="FunFam" id="3.40.50.10050:FF:000001">
    <property type="entry name" value="Translation initiation factor IF-2"/>
    <property type="match status" value="1"/>
</dbReference>
<dbReference type="AlphaFoldDB" id="A0A222AHE1"/>
<dbReference type="InterPro" id="IPR023115">
    <property type="entry name" value="TIF_IF2_dom3"/>
</dbReference>
<geneLocation type="plastid" evidence="13"/>
<feature type="domain" description="Tr-type G" evidence="12">
    <location>
        <begin position="182"/>
        <end position="355"/>
    </location>
</feature>
<evidence type="ECO:0000256" key="5">
    <source>
        <dbReference type="ARBA" id="ARBA00022640"/>
    </source>
</evidence>
<dbReference type="GO" id="GO:0009507">
    <property type="term" value="C:chloroplast"/>
    <property type="evidence" value="ECO:0007669"/>
    <property type="project" value="UniProtKB-SubCell"/>
</dbReference>
<dbReference type="CDD" id="cd03692">
    <property type="entry name" value="mtIF2_IVc"/>
    <property type="match status" value="1"/>
</dbReference>
<dbReference type="Pfam" id="PF00009">
    <property type="entry name" value="GTP_EFTU"/>
    <property type="match status" value="1"/>
</dbReference>
<evidence type="ECO:0000256" key="6">
    <source>
        <dbReference type="ARBA" id="ARBA00022741"/>
    </source>
</evidence>
<dbReference type="Gene3D" id="2.40.30.10">
    <property type="entry name" value="Translation factors"/>
    <property type="match status" value="2"/>
</dbReference>
<dbReference type="EMBL" id="KY856939">
    <property type="protein sequence ID" value="ASO75787.1"/>
    <property type="molecule type" value="Genomic_DNA"/>
</dbReference>
<dbReference type="Gene3D" id="3.40.50.300">
    <property type="entry name" value="P-loop containing nucleotide triphosphate hydrolases"/>
    <property type="match status" value="1"/>
</dbReference>
<dbReference type="CDD" id="cd01887">
    <property type="entry name" value="IF2_eIF5B"/>
    <property type="match status" value="1"/>
</dbReference>
<dbReference type="Gene3D" id="3.40.50.10050">
    <property type="entry name" value="Translation initiation factor IF- 2, domain 3"/>
    <property type="match status" value="1"/>
</dbReference>
<feature type="region of interest" description="Disordered" evidence="11">
    <location>
        <begin position="51"/>
        <end position="91"/>
    </location>
</feature>
<accession>A0A222AHE1</accession>
<dbReference type="HAMAP" id="MF_00100_B">
    <property type="entry name" value="IF_2_B"/>
    <property type="match status" value="1"/>
</dbReference>
<dbReference type="InterPro" id="IPR006847">
    <property type="entry name" value="IF2_N"/>
</dbReference>
<keyword evidence="7" id="KW-0648">Protein biosynthesis</keyword>
<dbReference type="FunFam" id="3.40.50.300:FF:000019">
    <property type="entry name" value="Translation initiation factor IF-2"/>
    <property type="match status" value="1"/>
</dbReference>
<dbReference type="InterPro" id="IPR044145">
    <property type="entry name" value="IF2_II"/>
</dbReference>
<keyword evidence="4 13" id="KW-0396">Initiation factor</keyword>
<dbReference type="PANTHER" id="PTHR43381:SF5">
    <property type="entry name" value="TR-TYPE G DOMAIN-CONTAINING PROTEIN"/>
    <property type="match status" value="1"/>
</dbReference>
<dbReference type="InterPro" id="IPR000795">
    <property type="entry name" value="T_Tr_GTP-bd_dom"/>
</dbReference>
<protein>
    <recommendedName>
        <fullName evidence="10">Translation initiation factor IF-2, chloroplastic</fullName>
    </recommendedName>
</protein>
<evidence type="ECO:0000256" key="4">
    <source>
        <dbReference type="ARBA" id="ARBA00022540"/>
    </source>
</evidence>
<dbReference type="NCBIfam" id="TIGR00487">
    <property type="entry name" value="IF-2"/>
    <property type="match status" value="1"/>
</dbReference>
<dbReference type="SUPFAM" id="SSF52540">
    <property type="entry name" value="P-loop containing nucleoside triphosphate hydrolases"/>
    <property type="match status" value="1"/>
</dbReference>
<gene>
    <name evidence="13" type="primary">infB</name>
</gene>
<evidence type="ECO:0000256" key="8">
    <source>
        <dbReference type="ARBA" id="ARBA00023134"/>
    </source>
</evidence>
<sequence length="690" mass="75449">MKRDIDRTGVKLKLKKKTRSKVTFDEDYESVSDLLGAVDIKDDILPLPLARPSKPAVKESEETSFTIKQRSVNNPTIKKKSTTQSSKRDLYTSDVEKPTSLILNSPKTVEELAEMFGISTTDIIKSLFLKGVSVNVNQVLDLTTIQNLGQEFGVEVSVNSDKPSNEKKRLGVFSNGTNKLVLRPPVVTVMGHVDHGKTTLLDKIRKTQIAKREAGGITQKIGAYEVSVSHKNEERKLIFLDTPGHAAFSGMRIRGVSITDIAVLVVAADDGVKPQTLEAIQHIQASKVPIIVAINKIDKEDANVDSIKEELAKQNLISEDWGGDTLMVPISAMQGTNIDTLLEMILLLSDVMELKADPTALAEGTIIESNLDRTRGAVASVLIQNGTLNIGDVLYLSGTITKVRGMINSFGENIQMAGPASPVFLWGLTKVPSVGDHFTAFKYEKDAKLFASLEESKVKLDSSTGLQVSEHYNVSESEAKLKINLIIKTDTQGSAEAISSSLNKINDSKVHVRVLYSCAGEVTETDVEFASTSSATLIAFNTTSASGAMKTAKNMGISIKSFDVIYDLFDFVQSLVDSLAGPEFEERFLGSALIRTVFPLAKSFVAGSFITEGKIVKSSFVHIIRNNEVIHKGFIDSIKRVKESVLEVSQGSECGIFLKEFDSWKEGDIIRAFELIPKKKTHFKISIKIS</sequence>
<dbReference type="FunFam" id="2.40.30.10:FF:000008">
    <property type="entry name" value="Translation initiation factor IF-2"/>
    <property type="match status" value="1"/>
</dbReference>
<evidence type="ECO:0000256" key="7">
    <source>
        <dbReference type="ARBA" id="ARBA00022917"/>
    </source>
</evidence>
<keyword evidence="6" id="KW-0547">Nucleotide-binding</keyword>
<dbReference type="GO" id="GO:0005829">
    <property type="term" value="C:cytosol"/>
    <property type="evidence" value="ECO:0007669"/>
    <property type="project" value="TreeGrafter"/>
</dbReference>
<evidence type="ECO:0000313" key="13">
    <source>
        <dbReference type="EMBL" id="ASO75787.1"/>
    </source>
</evidence>
<evidence type="ECO:0000256" key="9">
    <source>
        <dbReference type="ARBA" id="ARBA00025162"/>
    </source>
</evidence>